<comment type="cofactor">
    <cofactor evidence="1">
        <name>pyridoxal 5'-phosphate</name>
        <dbReference type="ChEBI" id="CHEBI:597326"/>
    </cofactor>
</comment>
<reference evidence="8" key="4">
    <citation type="submission" date="2025-08" db="UniProtKB">
        <authorList>
            <consortium name="Ensembl"/>
        </authorList>
    </citation>
    <scope>IDENTIFICATION</scope>
</reference>
<dbReference type="GO" id="GO:0009097">
    <property type="term" value="P:isoleucine biosynthetic process"/>
    <property type="evidence" value="ECO:0007669"/>
    <property type="project" value="TreeGrafter"/>
</dbReference>
<dbReference type="InterPro" id="IPR050147">
    <property type="entry name" value="Ser/Thr_Dehydratase"/>
</dbReference>
<dbReference type="PANTHER" id="PTHR48078:SF19">
    <property type="entry name" value="ACT DOMAIN-CONTAINING PROTEIN"/>
    <property type="match status" value="1"/>
</dbReference>
<evidence type="ECO:0000313" key="9">
    <source>
        <dbReference type="Proteomes" id="UP000314983"/>
    </source>
</evidence>
<evidence type="ECO:0000256" key="3">
    <source>
        <dbReference type="ARBA" id="ARBA00023239"/>
    </source>
</evidence>
<evidence type="ECO:0000256" key="4">
    <source>
        <dbReference type="ARBA" id="ARBA00041766"/>
    </source>
</evidence>
<keyword evidence="9" id="KW-1185">Reference proteome</keyword>
<evidence type="ECO:0000256" key="2">
    <source>
        <dbReference type="ARBA" id="ARBA00022898"/>
    </source>
</evidence>
<evidence type="ECO:0000256" key="6">
    <source>
        <dbReference type="SAM" id="MobiDB-lite"/>
    </source>
</evidence>
<dbReference type="GO" id="GO:0006565">
    <property type="term" value="P:L-serine catabolic process"/>
    <property type="evidence" value="ECO:0007669"/>
    <property type="project" value="TreeGrafter"/>
</dbReference>
<dbReference type="GO" id="GO:0004794">
    <property type="term" value="F:threonine deaminase activity"/>
    <property type="evidence" value="ECO:0007669"/>
    <property type="project" value="TreeGrafter"/>
</dbReference>
<dbReference type="GO" id="GO:0006567">
    <property type="term" value="P:L-threonine catabolic process"/>
    <property type="evidence" value="ECO:0007669"/>
    <property type="project" value="TreeGrafter"/>
</dbReference>
<dbReference type="FunFam" id="3.40.50.1100:FF:000044">
    <property type="entry name" value="Phenylserine dehydratase"/>
    <property type="match status" value="1"/>
</dbReference>
<dbReference type="Proteomes" id="UP000314983">
    <property type="component" value="Chromosome 11"/>
</dbReference>
<reference evidence="8" key="3">
    <citation type="submission" date="2020-05" db="EMBL/GenBank/DDBJ databases">
        <title>Electrophorus electricus (electric eel) genome, fEleEle1, primary haplotype.</title>
        <authorList>
            <person name="Myers G."/>
            <person name="Meyer A."/>
            <person name="Fedrigo O."/>
            <person name="Formenti G."/>
            <person name="Rhie A."/>
            <person name="Tracey A."/>
            <person name="Sims Y."/>
            <person name="Jarvis E.D."/>
        </authorList>
    </citation>
    <scope>NUCLEOTIDE SEQUENCE [LARGE SCALE GENOMIC DNA]</scope>
</reference>
<dbReference type="SUPFAM" id="SSF53686">
    <property type="entry name" value="Tryptophan synthase beta subunit-like PLP-dependent enzymes"/>
    <property type="match status" value="1"/>
</dbReference>
<dbReference type="PANTHER" id="PTHR48078">
    <property type="entry name" value="THREONINE DEHYDRATASE, MITOCHONDRIAL-RELATED"/>
    <property type="match status" value="1"/>
</dbReference>
<feature type="domain" description="Tryptophan synthase beta chain-like PALP" evidence="7">
    <location>
        <begin position="157"/>
        <end position="307"/>
    </location>
</feature>
<evidence type="ECO:0000313" key="8">
    <source>
        <dbReference type="Ensembl" id="ENSEEEP00000036502.2"/>
    </source>
</evidence>
<evidence type="ECO:0000256" key="1">
    <source>
        <dbReference type="ARBA" id="ARBA00001933"/>
    </source>
</evidence>
<name>A0A4W4GIZ2_ELEEL</name>
<dbReference type="Pfam" id="PF00291">
    <property type="entry name" value="PALP"/>
    <property type="match status" value="1"/>
</dbReference>
<dbReference type="Gene3D" id="3.40.50.1100">
    <property type="match status" value="2"/>
</dbReference>
<dbReference type="STRING" id="8005.ENSEEEP00000036502"/>
<reference evidence="9" key="2">
    <citation type="journal article" date="2017" name="Sci. Adv.">
        <title>A tail of two voltages: Proteomic comparison of the three electric organs of the electric eel.</title>
        <authorList>
            <person name="Traeger L.L."/>
            <person name="Sabat G."/>
            <person name="Barrett-Wilt G.A."/>
            <person name="Wells G.B."/>
            <person name="Sussman M.R."/>
        </authorList>
    </citation>
    <scope>NUCLEOTIDE SEQUENCE [LARGE SCALE GENOMIC DNA]</scope>
</reference>
<keyword evidence="3" id="KW-0456">Lyase</keyword>
<accession>A0A4W4GIZ2</accession>
<sequence length="364" mass="40802">MQPRRLAGAGDRNPPPRLHKSPSPVVSFQSFTLFFTETQLTNGGAKAQRRVCFSTKSVRLFPKAFKVLFQRTQRTRNTNSFLFSLMKRSPLSLPASALSAEEHLNADLKTLEKVPLMAPTEPFITRSREHKSAPGPPVEFLHFQDISAAALKIQQSGIQKTPYISKLYGMEIYVKKEHLHYTGSVKERRVLCLLSSLKQKQQKKGVIVAMDCSFSMAMAHHTVELRIPVFVIMPAYSCLSRLRMFCDYGAMVISYGSMACDSQNHACHLAQENSYLYLEEHESVVYLAGLGTVGVEVHEQCGILADPLVRSCGIESEEFPLLPHSRRTDTPIKGFGSIPVRKLYGSKDTCIHTYTRSPVSIQHP</sequence>
<evidence type="ECO:0000256" key="5">
    <source>
        <dbReference type="ARBA" id="ARBA00042605"/>
    </source>
</evidence>
<evidence type="ECO:0000259" key="7">
    <source>
        <dbReference type="Pfam" id="PF00291"/>
    </source>
</evidence>
<feature type="region of interest" description="Disordered" evidence="6">
    <location>
        <begin position="1"/>
        <end position="23"/>
    </location>
</feature>
<dbReference type="Ensembl" id="ENSEEET00000036929.2">
    <property type="protein sequence ID" value="ENSEEEP00000036502.2"/>
    <property type="gene ID" value="ENSEEEG00000017349.2"/>
</dbReference>
<reference evidence="8" key="5">
    <citation type="submission" date="2025-09" db="UniProtKB">
        <authorList>
            <consortium name="Ensembl"/>
        </authorList>
    </citation>
    <scope>IDENTIFICATION</scope>
</reference>
<proteinExistence type="predicted"/>
<dbReference type="InterPro" id="IPR036052">
    <property type="entry name" value="TrpB-like_PALP_sf"/>
</dbReference>
<protein>
    <recommendedName>
        <fullName evidence="4">L-serine deaminase</fullName>
    </recommendedName>
    <alternativeName>
        <fullName evidence="5">L-threonine dehydratase</fullName>
    </alternativeName>
</protein>
<keyword evidence="2" id="KW-0663">Pyridoxal phosphate</keyword>
<reference evidence="9" key="1">
    <citation type="journal article" date="2014" name="Science">
        <title>Nonhuman genetics. Genomic basis for the convergent evolution of electric organs.</title>
        <authorList>
            <person name="Gallant J.R."/>
            <person name="Traeger L.L."/>
            <person name="Volkening J.D."/>
            <person name="Moffett H."/>
            <person name="Chen P.H."/>
            <person name="Novina C.D."/>
            <person name="Phillips G.N.Jr."/>
            <person name="Anand R."/>
            <person name="Wells G.B."/>
            <person name="Pinch M."/>
            <person name="Guth R."/>
            <person name="Unguez G.A."/>
            <person name="Albert J.S."/>
            <person name="Zakon H.H."/>
            <person name="Samanta M.P."/>
            <person name="Sussman M.R."/>
        </authorList>
    </citation>
    <scope>NUCLEOTIDE SEQUENCE [LARGE SCALE GENOMIC DNA]</scope>
</reference>
<dbReference type="InterPro" id="IPR001926">
    <property type="entry name" value="TrpB-like_PALP"/>
</dbReference>
<dbReference type="GeneTree" id="ENSGT00600000084626"/>
<dbReference type="AlphaFoldDB" id="A0A4W4GIZ2"/>
<dbReference type="GO" id="GO:0003941">
    <property type="term" value="F:L-serine ammonia-lyase activity"/>
    <property type="evidence" value="ECO:0007669"/>
    <property type="project" value="TreeGrafter"/>
</dbReference>
<organism evidence="8 9">
    <name type="scientific">Electrophorus electricus</name>
    <name type="common">Electric eel</name>
    <name type="synonym">Gymnotus electricus</name>
    <dbReference type="NCBI Taxonomy" id="8005"/>
    <lineage>
        <taxon>Eukaryota</taxon>
        <taxon>Metazoa</taxon>
        <taxon>Chordata</taxon>
        <taxon>Craniata</taxon>
        <taxon>Vertebrata</taxon>
        <taxon>Euteleostomi</taxon>
        <taxon>Actinopterygii</taxon>
        <taxon>Neopterygii</taxon>
        <taxon>Teleostei</taxon>
        <taxon>Ostariophysi</taxon>
        <taxon>Gymnotiformes</taxon>
        <taxon>Gymnotoidei</taxon>
        <taxon>Gymnotidae</taxon>
        <taxon>Electrophorus</taxon>
    </lineage>
</organism>